<comment type="similarity">
    <text evidence="1">Belongs to the peptidase C40 family.</text>
</comment>
<dbReference type="Gene3D" id="2.70.70.10">
    <property type="entry name" value="Glucose Permease (Domain IIA)"/>
    <property type="match status" value="1"/>
</dbReference>
<keyword evidence="3" id="KW-0378">Hydrolase</keyword>
<dbReference type="Proteomes" id="UP000316747">
    <property type="component" value="Unassembled WGS sequence"/>
</dbReference>
<dbReference type="Pfam" id="PF00877">
    <property type="entry name" value="NLPC_P60"/>
    <property type="match status" value="1"/>
</dbReference>
<dbReference type="SUPFAM" id="SSF51261">
    <property type="entry name" value="Duplicated hybrid motif"/>
    <property type="match status" value="1"/>
</dbReference>
<dbReference type="Pfam" id="PF13406">
    <property type="entry name" value="SLT_2"/>
    <property type="match status" value="1"/>
</dbReference>
<dbReference type="Gene3D" id="1.10.530.10">
    <property type="match status" value="1"/>
</dbReference>
<feature type="domain" description="NlpC/P60" evidence="5">
    <location>
        <begin position="404"/>
        <end position="534"/>
    </location>
</feature>
<dbReference type="Pfam" id="PF01551">
    <property type="entry name" value="Peptidase_M23"/>
    <property type="match status" value="1"/>
</dbReference>
<dbReference type="Gene3D" id="3.90.1720.10">
    <property type="entry name" value="endopeptidase domain like (from Nostoc punctiforme)"/>
    <property type="match status" value="1"/>
</dbReference>
<evidence type="ECO:0000313" key="7">
    <source>
        <dbReference type="Proteomes" id="UP000316747"/>
    </source>
</evidence>
<evidence type="ECO:0000313" key="6">
    <source>
        <dbReference type="EMBL" id="TQM57844.1"/>
    </source>
</evidence>
<keyword evidence="7" id="KW-1185">Reference proteome</keyword>
<evidence type="ECO:0000256" key="4">
    <source>
        <dbReference type="ARBA" id="ARBA00022807"/>
    </source>
</evidence>
<dbReference type="CDD" id="cd13399">
    <property type="entry name" value="Slt35-like"/>
    <property type="match status" value="1"/>
</dbReference>
<evidence type="ECO:0000259" key="5">
    <source>
        <dbReference type="PROSITE" id="PS51935"/>
    </source>
</evidence>
<sequence length="547" mass="56666">MKKIAVILLPLVPLACIPIAAAVLVMAVAGPAAGEQLRTVACGTGIPGTGEWRPPFTQAYTVSRRGFGREFHPIHLRWEHHSGQDLVSQPGPGPVVAIGPGRVAFAGVSRGGYGNYVDVAHAGGVTSRYAHLARIDVRQGQPVRAGERLGFEGSTGTSTGNHLHLEILVRGVATDPVPWMLSHGAPLNGKAVTAGTTVTSAAAAGGRGAGNGAATGRAGDSVDTVMEGGIGFGLPAPGSPRQASLRNQPLPIPAKVKALYQAAAARYAIPWTLLAGIGMEETGHGRTTATSSAGAQGLMQFMPATFAAVGVDGDGDGLVDIRNDADSITSAANYLVRSGVTDGPDGVTKALYAYNHASWYVNDVLHYAHAYGGGIVLGDPTGCDGPVDGNGGGGGDASLPPLTSDRVRQLLQWAGSQAGDAYVMGANGPDAWDCSSLVQTAFARIGISMPRTAGAQRAWLAKGNGFRIRPGTERPGDVIFWDSYLGPSRIGHVMLVWDPATRTTIEARSRSLGVRHFSYAGGPSHHIFEIWRVGNMADHPTVTKGLR</sequence>
<dbReference type="GO" id="GO:0004222">
    <property type="term" value="F:metalloendopeptidase activity"/>
    <property type="evidence" value="ECO:0007669"/>
    <property type="project" value="TreeGrafter"/>
</dbReference>
<proteinExistence type="inferred from homology"/>
<dbReference type="SUPFAM" id="SSF53955">
    <property type="entry name" value="Lysozyme-like"/>
    <property type="match status" value="1"/>
</dbReference>
<dbReference type="InterPro" id="IPR038765">
    <property type="entry name" value="Papain-like_cys_pep_sf"/>
</dbReference>
<dbReference type="GO" id="GO:0008234">
    <property type="term" value="F:cysteine-type peptidase activity"/>
    <property type="evidence" value="ECO:0007669"/>
    <property type="project" value="UniProtKB-KW"/>
</dbReference>
<dbReference type="InterPro" id="IPR050570">
    <property type="entry name" value="Cell_wall_metabolism_enzyme"/>
</dbReference>
<dbReference type="GO" id="GO:0006508">
    <property type="term" value="P:proteolysis"/>
    <property type="evidence" value="ECO:0007669"/>
    <property type="project" value="UniProtKB-KW"/>
</dbReference>
<reference evidence="6 7" key="1">
    <citation type="submission" date="2019-06" db="EMBL/GenBank/DDBJ databases">
        <title>Genome sequencing of plant associated microbes to promote plant fitness in Sorghum bicolor and Oryza sativa.</title>
        <authorList>
            <person name="Coleman-Derr D."/>
        </authorList>
    </citation>
    <scope>NUCLEOTIDE SEQUENCE [LARGE SCALE GENOMIC DNA]</scope>
    <source>
        <strain evidence="6 7">KV-663</strain>
    </source>
</reference>
<gene>
    <name evidence="6" type="ORF">FBY41_3180</name>
</gene>
<keyword evidence="2" id="KW-0645">Protease</keyword>
<dbReference type="InterPro" id="IPR011055">
    <property type="entry name" value="Dup_hybrid_motif"/>
</dbReference>
<dbReference type="InterPro" id="IPR023346">
    <property type="entry name" value="Lysozyme-like_dom_sf"/>
</dbReference>
<comment type="caution">
    <text evidence="6">The sequence shown here is derived from an EMBL/GenBank/DDBJ whole genome shotgun (WGS) entry which is preliminary data.</text>
</comment>
<accession>A0A543HHQ4</accession>
<evidence type="ECO:0000256" key="2">
    <source>
        <dbReference type="ARBA" id="ARBA00022670"/>
    </source>
</evidence>
<dbReference type="CDD" id="cd12797">
    <property type="entry name" value="M23_peptidase"/>
    <property type="match status" value="1"/>
</dbReference>
<dbReference type="SUPFAM" id="SSF54001">
    <property type="entry name" value="Cysteine proteinases"/>
    <property type="match status" value="1"/>
</dbReference>
<name>A0A543HHQ4_9MICO</name>
<keyword evidence="4" id="KW-0788">Thiol protease</keyword>
<dbReference type="PANTHER" id="PTHR21666:SF270">
    <property type="entry name" value="MUREIN HYDROLASE ACTIVATOR ENVC"/>
    <property type="match status" value="1"/>
</dbReference>
<dbReference type="InterPro" id="IPR016047">
    <property type="entry name" value="M23ase_b-sheet_dom"/>
</dbReference>
<dbReference type="PROSITE" id="PS51935">
    <property type="entry name" value="NLPC_P60"/>
    <property type="match status" value="1"/>
</dbReference>
<dbReference type="PANTHER" id="PTHR21666">
    <property type="entry name" value="PEPTIDASE-RELATED"/>
    <property type="match status" value="1"/>
</dbReference>
<dbReference type="InterPro" id="IPR031304">
    <property type="entry name" value="SLT_2"/>
</dbReference>
<protein>
    <submittedName>
        <fullName evidence="6">NlpC/P60 family protein</fullName>
    </submittedName>
</protein>
<dbReference type="AlphaFoldDB" id="A0A543HHQ4"/>
<evidence type="ECO:0000256" key="3">
    <source>
        <dbReference type="ARBA" id="ARBA00022801"/>
    </source>
</evidence>
<dbReference type="EMBL" id="VFPM01000003">
    <property type="protein sequence ID" value="TQM57844.1"/>
    <property type="molecule type" value="Genomic_DNA"/>
</dbReference>
<dbReference type="InterPro" id="IPR000064">
    <property type="entry name" value="NLP_P60_dom"/>
</dbReference>
<evidence type="ECO:0000256" key="1">
    <source>
        <dbReference type="ARBA" id="ARBA00007074"/>
    </source>
</evidence>
<organism evidence="6 7">
    <name type="scientific">Humibacillus xanthopallidus</name>
    <dbReference type="NCBI Taxonomy" id="412689"/>
    <lineage>
        <taxon>Bacteria</taxon>
        <taxon>Bacillati</taxon>
        <taxon>Actinomycetota</taxon>
        <taxon>Actinomycetes</taxon>
        <taxon>Micrococcales</taxon>
        <taxon>Intrasporangiaceae</taxon>
        <taxon>Humibacillus</taxon>
    </lineage>
</organism>